<dbReference type="AlphaFoldDB" id="A0A562QQ65"/>
<evidence type="ECO:0000313" key="2">
    <source>
        <dbReference type="Proteomes" id="UP000315711"/>
    </source>
</evidence>
<dbReference type="Proteomes" id="UP000315711">
    <property type="component" value="Unassembled WGS sequence"/>
</dbReference>
<organism evidence="1 2">
    <name type="scientific">Halalkalibacter nanhaiisediminis</name>
    <dbReference type="NCBI Taxonomy" id="688079"/>
    <lineage>
        <taxon>Bacteria</taxon>
        <taxon>Bacillati</taxon>
        <taxon>Bacillota</taxon>
        <taxon>Bacilli</taxon>
        <taxon>Bacillales</taxon>
        <taxon>Bacillaceae</taxon>
        <taxon>Halalkalibacter</taxon>
    </lineage>
</organism>
<sequence>MLHTNETNHIACRFQQDKEEVALLRRDGFIWHQVLPLSIHQTMFPTVFQLERKD</sequence>
<name>A0A562QQ65_9BACI</name>
<comment type="caution">
    <text evidence="1">The sequence shown here is derived from an EMBL/GenBank/DDBJ whole genome shotgun (WGS) entry which is preliminary data.</text>
</comment>
<proteinExistence type="predicted"/>
<gene>
    <name evidence="1" type="ORF">IQ10_00610</name>
</gene>
<reference evidence="1 2" key="1">
    <citation type="journal article" date="2015" name="Stand. Genomic Sci.">
        <title>Genomic Encyclopedia of Bacterial and Archaeal Type Strains, Phase III: the genomes of soil and plant-associated and newly described type strains.</title>
        <authorList>
            <person name="Whitman W.B."/>
            <person name="Woyke T."/>
            <person name="Klenk H.P."/>
            <person name="Zhou Y."/>
            <person name="Lilburn T.G."/>
            <person name="Beck B.J."/>
            <person name="De Vos P."/>
            <person name="Vandamme P."/>
            <person name="Eisen J.A."/>
            <person name="Garrity G."/>
            <person name="Hugenholtz P."/>
            <person name="Kyrpides N.C."/>
        </authorList>
    </citation>
    <scope>NUCLEOTIDE SEQUENCE [LARGE SCALE GENOMIC DNA]</scope>
    <source>
        <strain evidence="1 2">CGMCC 1.10116</strain>
    </source>
</reference>
<protein>
    <submittedName>
        <fullName evidence="1">Uncharacterized protein</fullName>
    </submittedName>
</protein>
<dbReference type="RefSeq" id="WP_158639970.1">
    <property type="nucleotide sequence ID" value="NZ_VLKZ01000002.1"/>
</dbReference>
<evidence type="ECO:0000313" key="1">
    <source>
        <dbReference type="EMBL" id="TWI58902.1"/>
    </source>
</evidence>
<dbReference type="EMBL" id="VLKZ01000002">
    <property type="protein sequence ID" value="TWI58902.1"/>
    <property type="molecule type" value="Genomic_DNA"/>
</dbReference>
<dbReference type="OrthoDB" id="2931941at2"/>
<accession>A0A562QQ65</accession>
<keyword evidence="2" id="KW-1185">Reference proteome</keyword>